<dbReference type="GO" id="GO:0006511">
    <property type="term" value="P:ubiquitin-dependent protein catabolic process"/>
    <property type="evidence" value="ECO:0007669"/>
    <property type="project" value="TreeGrafter"/>
</dbReference>
<dbReference type="AlphaFoldDB" id="A0A812TVI7"/>
<reference evidence="4" key="1">
    <citation type="submission" date="2021-02" db="EMBL/GenBank/DDBJ databases">
        <authorList>
            <person name="Dougan E. K."/>
            <person name="Rhodes N."/>
            <person name="Thang M."/>
            <person name="Chan C."/>
        </authorList>
    </citation>
    <scope>NUCLEOTIDE SEQUENCE</scope>
</reference>
<dbReference type="InterPro" id="IPR051826">
    <property type="entry name" value="E3_ubiquitin-ligase_domain"/>
</dbReference>
<dbReference type="Proteomes" id="UP000604046">
    <property type="component" value="Unassembled WGS sequence"/>
</dbReference>
<feature type="transmembrane region" description="Helical" evidence="2">
    <location>
        <begin position="6"/>
        <end position="27"/>
    </location>
</feature>
<keyword evidence="2" id="KW-1133">Transmembrane helix</keyword>
<dbReference type="GO" id="GO:0061630">
    <property type="term" value="F:ubiquitin protein ligase activity"/>
    <property type="evidence" value="ECO:0007669"/>
    <property type="project" value="TreeGrafter"/>
</dbReference>
<dbReference type="Pfam" id="PF13639">
    <property type="entry name" value="zf-RING_2"/>
    <property type="match status" value="1"/>
</dbReference>
<dbReference type="OrthoDB" id="8062037at2759"/>
<comment type="caution">
    <text evidence="4">The sequence shown here is derived from an EMBL/GenBank/DDBJ whole genome shotgun (WGS) entry which is preliminary data.</text>
</comment>
<dbReference type="Gene3D" id="3.30.40.10">
    <property type="entry name" value="Zinc/RING finger domain, C3HC4 (zinc finger)"/>
    <property type="match status" value="1"/>
</dbReference>
<dbReference type="EMBL" id="CAJNDS010002596">
    <property type="protein sequence ID" value="CAE7539034.1"/>
    <property type="molecule type" value="Genomic_DNA"/>
</dbReference>
<evidence type="ECO:0000259" key="3">
    <source>
        <dbReference type="PROSITE" id="PS50089"/>
    </source>
</evidence>
<evidence type="ECO:0000313" key="5">
    <source>
        <dbReference type="Proteomes" id="UP000604046"/>
    </source>
</evidence>
<accession>A0A812TVI7</accession>
<evidence type="ECO:0000256" key="1">
    <source>
        <dbReference type="PROSITE-ProRule" id="PRU00175"/>
    </source>
</evidence>
<feature type="transmembrane region" description="Helical" evidence="2">
    <location>
        <begin position="39"/>
        <end position="56"/>
    </location>
</feature>
<protein>
    <submittedName>
        <fullName evidence="4">Rnf103 protein</fullName>
    </submittedName>
</protein>
<evidence type="ECO:0000313" key="4">
    <source>
        <dbReference type="EMBL" id="CAE7539034.1"/>
    </source>
</evidence>
<gene>
    <name evidence="4" type="primary">Rnf103</name>
    <name evidence="4" type="ORF">SNAT2548_LOCUS30219</name>
</gene>
<keyword evidence="1" id="KW-0479">Metal-binding</keyword>
<feature type="domain" description="RING-type" evidence="3">
    <location>
        <begin position="132"/>
        <end position="177"/>
    </location>
</feature>
<organism evidence="4 5">
    <name type="scientific">Symbiodinium natans</name>
    <dbReference type="NCBI Taxonomy" id="878477"/>
    <lineage>
        <taxon>Eukaryota</taxon>
        <taxon>Sar</taxon>
        <taxon>Alveolata</taxon>
        <taxon>Dinophyceae</taxon>
        <taxon>Suessiales</taxon>
        <taxon>Symbiodiniaceae</taxon>
        <taxon>Symbiodinium</taxon>
    </lineage>
</organism>
<dbReference type="PROSITE" id="PS50089">
    <property type="entry name" value="ZF_RING_2"/>
    <property type="match status" value="1"/>
</dbReference>
<dbReference type="InterPro" id="IPR001841">
    <property type="entry name" value="Znf_RING"/>
</dbReference>
<dbReference type="GO" id="GO:0008270">
    <property type="term" value="F:zinc ion binding"/>
    <property type="evidence" value="ECO:0007669"/>
    <property type="project" value="UniProtKB-KW"/>
</dbReference>
<keyword evidence="5" id="KW-1185">Reference proteome</keyword>
<keyword evidence="1" id="KW-0862">Zinc</keyword>
<dbReference type="InterPro" id="IPR013083">
    <property type="entry name" value="Znf_RING/FYVE/PHD"/>
</dbReference>
<sequence length="189" mass="20796">MLAAMLGLVGGFCLFGTFSALVVNVRMALESKENEERRWVHLMLSGALAFILAGQLKCLAMLPSSCLPRGKDVRLSRHCSCVLAPCRYDALQVSSLKFREVYLEEGQQYIDWKKSKPVHRRCGSRLPSQKTCLCCLDDFEPASAAAVLLCGHVFHEECILAWFLSPGGHLGSCPTCRTRTTSAAPDSEV</sequence>
<dbReference type="SMART" id="SM00184">
    <property type="entry name" value="RING"/>
    <property type="match status" value="1"/>
</dbReference>
<keyword evidence="2" id="KW-0812">Transmembrane</keyword>
<keyword evidence="2" id="KW-0472">Membrane</keyword>
<name>A0A812TVI7_9DINO</name>
<dbReference type="SUPFAM" id="SSF57850">
    <property type="entry name" value="RING/U-box"/>
    <property type="match status" value="1"/>
</dbReference>
<dbReference type="PANTHER" id="PTHR22765">
    <property type="entry name" value="RING FINGER AND PROTEASE ASSOCIATED DOMAIN-CONTAINING"/>
    <property type="match status" value="1"/>
</dbReference>
<proteinExistence type="predicted"/>
<keyword evidence="1" id="KW-0863">Zinc-finger</keyword>
<evidence type="ECO:0000256" key="2">
    <source>
        <dbReference type="SAM" id="Phobius"/>
    </source>
</evidence>